<evidence type="ECO:0000313" key="8">
    <source>
        <dbReference type="Proteomes" id="UP000799429"/>
    </source>
</evidence>
<dbReference type="PANTHER" id="PTHR11069:SF23">
    <property type="entry name" value="LYSOSOMAL ACID GLUCOSYLCERAMIDASE"/>
    <property type="match status" value="1"/>
</dbReference>
<dbReference type="InterPro" id="IPR017853">
    <property type="entry name" value="GH"/>
</dbReference>
<reference evidence="7" key="1">
    <citation type="journal article" date="2020" name="Stud. Mycol.">
        <title>101 Dothideomycetes genomes: a test case for predicting lifestyles and emergence of pathogens.</title>
        <authorList>
            <person name="Haridas S."/>
            <person name="Albert R."/>
            <person name="Binder M."/>
            <person name="Bloem J."/>
            <person name="Labutti K."/>
            <person name="Salamov A."/>
            <person name="Andreopoulos B."/>
            <person name="Baker S."/>
            <person name="Barry K."/>
            <person name="Bills G."/>
            <person name="Bluhm B."/>
            <person name="Cannon C."/>
            <person name="Castanera R."/>
            <person name="Culley D."/>
            <person name="Daum C."/>
            <person name="Ezra D."/>
            <person name="Gonzalez J."/>
            <person name="Henrissat B."/>
            <person name="Kuo A."/>
            <person name="Liang C."/>
            <person name="Lipzen A."/>
            <person name="Lutzoni F."/>
            <person name="Magnuson J."/>
            <person name="Mondo S."/>
            <person name="Nolan M."/>
            <person name="Ohm R."/>
            <person name="Pangilinan J."/>
            <person name="Park H.-J."/>
            <person name="Ramirez L."/>
            <person name="Alfaro M."/>
            <person name="Sun H."/>
            <person name="Tritt A."/>
            <person name="Yoshinaga Y."/>
            <person name="Zwiers L.-H."/>
            <person name="Turgeon B."/>
            <person name="Goodwin S."/>
            <person name="Spatafora J."/>
            <person name="Crous P."/>
            <person name="Grigoriev I."/>
        </authorList>
    </citation>
    <scope>NUCLEOTIDE SEQUENCE</scope>
    <source>
        <strain evidence="7">CBS 101060</strain>
    </source>
</reference>
<dbReference type="GO" id="GO:0016020">
    <property type="term" value="C:membrane"/>
    <property type="evidence" value="ECO:0007669"/>
    <property type="project" value="GOC"/>
</dbReference>
<feature type="chain" id="PRO_5040131796" evidence="4">
    <location>
        <begin position="19"/>
        <end position="476"/>
    </location>
</feature>
<comment type="caution">
    <text evidence="7">The sequence shown here is derived from an EMBL/GenBank/DDBJ whole genome shotgun (WGS) entry which is preliminary data.</text>
</comment>
<dbReference type="InterPro" id="IPR033452">
    <property type="entry name" value="GH30_C"/>
</dbReference>
<dbReference type="Gene3D" id="2.60.40.1180">
    <property type="entry name" value="Golgi alpha-mannosidase II"/>
    <property type="match status" value="1"/>
</dbReference>
<organism evidence="7 8">
    <name type="scientific">Patellaria atrata CBS 101060</name>
    <dbReference type="NCBI Taxonomy" id="1346257"/>
    <lineage>
        <taxon>Eukaryota</taxon>
        <taxon>Fungi</taxon>
        <taxon>Dikarya</taxon>
        <taxon>Ascomycota</taxon>
        <taxon>Pezizomycotina</taxon>
        <taxon>Dothideomycetes</taxon>
        <taxon>Dothideomycetes incertae sedis</taxon>
        <taxon>Patellariales</taxon>
        <taxon>Patellariaceae</taxon>
        <taxon>Patellaria</taxon>
    </lineage>
</organism>
<comment type="similarity">
    <text evidence="1">Belongs to the glycosyl hydrolase 30 family.</text>
</comment>
<keyword evidence="8" id="KW-1185">Reference proteome</keyword>
<dbReference type="InterPro" id="IPR001139">
    <property type="entry name" value="Glyco_hydro_30"/>
</dbReference>
<evidence type="ECO:0000259" key="6">
    <source>
        <dbReference type="Pfam" id="PF17189"/>
    </source>
</evidence>
<evidence type="ECO:0000259" key="5">
    <source>
        <dbReference type="Pfam" id="PF14587"/>
    </source>
</evidence>
<feature type="domain" description="Glycosyl hydrolase family 30 beta sandwich" evidence="6">
    <location>
        <begin position="381"/>
        <end position="467"/>
    </location>
</feature>
<evidence type="ECO:0000256" key="3">
    <source>
        <dbReference type="ARBA" id="ARBA00022801"/>
    </source>
</evidence>
<evidence type="ECO:0000256" key="2">
    <source>
        <dbReference type="ARBA" id="ARBA00022729"/>
    </source>
</evidence>
<evidence type="ECO:0000256" key="1">
    <source>
        <dbReference type="ARBA" id="ARBA00005382"/>
    </source>
</evidence>
<keyword evidence="3 7" id="KW-0378">Hydrolase</keyword>
<dbReference type="SUPFAM" id="SSF51011">
    <property type="entry name" value="Glycosyl hydrolase domain"/>
    <property type="match status" value="1"/>
</dbReference>
<dbReference type="OrthoDB" id="2012278at2759"/>
<accession>A0A9P4SF69</accession>
<feature type="signal peptide" evidence="4">
    <location>
        <begin position="1"/>
        <end position="18"/>
    </location>
</feature>
<evidence type="ECO:0000256" key="4">
    <source>
        <dbReference type="SAM" id="SignalP"/>
    </source>
</evidence>
<dbReference type="EMBL" id="MU006091">
    <property type="protein sequence ID" value="KAF2841741.1"/>
    <property type="molecule type" value="Genomic_DNA"/>
</dbReference>
<evidence type="ECO:0000313" key="7">
    <source>
        <dbReference type="EMBL" id="KAF2841741.1"/>
    </source>
</evidence>
<keyword evidence="2 4" id="KW-0732">Signal</keyword>
<protein>
    <submittedName>
        <fullName evidence="7">Glycoside hydrolase family 30 protein</fullName>
    </submittedName>
</protein>
<dbReference type="Proteomes" id="UP000799429">
    <property type="component" value="Unassembled WGS sequence"/>
</dbReference>
<sequence>MRLTDPLTVLTLPLLVTAWPNLVARQAGSQVTVDLSRTFQKVEGFGFAEAFQRAVQLRAISAEKQQQVIDLLFNTTTGAGMTIVRNGIGSSPDSSSDHMVSIQPRNPGGPNAAPKYVWPTGNDDSGQLWFSQQALRYGVKTFYANAWSAPGYMKNNNNDANGGSLCGVNGVSCSSGNWVQAYCNYLVQYVKYYIEAGVPITHLGFLNEPELTTSYASMRSNGRQAADVIKVLRPTLDNNNLSHIIINCCDAEGWNTQSGLANELRSAGVDNLYGVITTHSYTSSPGNPMNSIHPVWQTEAADLQGQWQGAFYQGGGAGEGLTWANNIHQAIVNSNCSAYLYWIGTQTGVTNSKLLNIDKGNVVPSKRLWAFGNWSRFVRPGATRVQVSGAPNGVRSGAFKNVDGTVAVQFINGGGSAANVNVKVNGMTVGSVTAWITNNSNDLAVHPTTFSAGTASGSIPARSMVTFHISPAQESS</sequence>
<feature type="domain" description="Endo-beta-1,6-galactanase-like" evidence="5">
    <location>
        <begin position="30"/>
        <end position="274"/>
    </location>
</feature>
<dbReference type="Pfam" id="PF17189">
    <property type="entry name" value="Glyco_hydro_30C"/>
    <property type="match status" value="1"/>
</dbReference>
<dbReference type="InterPro" id="IPR039514">
    <property type="entry name" value="6GAL-like"/>
</dbReference>
<dbReference type="SUPFAM" id="SSF51445">
    <property type="entry name" value="(Trans)glycosidases"/>
    <property type="match status" value="1"/>
</dbReference>
<proteinExistence type="inferred from homology"/>
<dbReference type="PANTHER" id="PTHR11069">
    <property type="entry name" value="GLUCOSYLCERAMIDASE"/>
    <property type="match status" value="1"/>
</dbReference>
<name>A0A9P4SF69_9PEZI</name>
<dbReference type="Gene3D" id="3.20.20.80">
    <property type="entry name" value="Glycosidases"/>
    <property type="match status" value="1"/>
</dbReference>
<dbReference type="AlphaFoldDB" id="A0A9P4SF69"/>
<dbReference type="GO" id="GO:0006680">
    <property type="term" value="P:glucosylceramide catabolic process"/>
    <property type="evidence" value="ECO:0007669"/>
    <property type="project" value="TreeGrafter"/>
</dbReference>
<dbReference type="Pfam" id="PF14587">
    <property type="entry name" value="Glyco_hydr_30_2"/>
    <property type="match status" value="1"/>
</dbReference>
<dbReference type="InterPro" id="IPR013780">
    <property type="entry name" value="Glyco_hydro_b"/>
</dbReference>
<dbReference type="GO" id="GO:0004348">
    <property type="term" value="F:glucosylceramidase activity"/>
    <property type="evidence" value="ECO:0007669"/>
    <property type="project" value="InterPro"/>
</dbReference>
<gene>
    <name evidence="7" type="ORF">M501DRAFT_928940</name>
</gene>